<feature type="domain" description="HTH araC/xylS-type" evidence="6">
    <location>
        <begin position="241"/>
        <end position="345"/>
    </location>
</feature>
<dbReference type="SUPFAM" id="SSF46689">
    <property type="entry name" value="Homeodomain-like"/>
    <property type="match status" value="1"/>
</dbReference>
<dbReference type="Gene3D" id="1.10.10.60">
    <property type="entry name" value="Homeodomain-like"/>
    <property type="match status" value="1"/>
</dbReference>
<proteinExistence type="predicted"/>
<accession>A0A2N3L606</accession>
<dbReference type="InterPro" id="IPR018060">
    <property type="entry name" value="HTH_AraC"/>
</dbReference>
<dbReference type="GO" id="GO:0003700">
    <property type="term" value="F:DNA-binding transcription factor activity"/>
    <property type="evidence" value="ECO:0007669"/>
    <property type="project" value="InterPro"/>
</dbReference>
<keyword evidence="8" id="KW-1185">Reference proteome</keyword>
<evidence type="ECO:0000259" key="6">
    <source>
        <dbReference type="PROSITE" id="PS01124"/>
    </source>
</evidence>
<dbReference type="AlphaFoldDB" id="A0A2N3L606"/>
<organism evidence="7 8">
    <name type="scientific">Thalassospira lohafexi</name>
    <dbReference type="NCBI Taxonomy" id="744227"/>
    <lineage>
        <taxon>Bacteria</taxon>
        <taxon>Pseudomonadati</taxon>
        <taxon>Pseudomonadota</taxon>
        <taxon>Alphaproteobacteria</taxon>
        <taxon>Rhodospirillales</taxon>
        <taxon>Thalassospiraceae</taxon>
        <taxon>Thalassospira</taxon>
    </lineage>
</organism>
<evidence type="ECO:0000256" key="5">
    <source>
        <dbReference type="SAM" id="Phobius"/>
    </source>
</evidence>
<dbReference type="PANTHER" id="PTHR43280:SF29">
    <property type="entry name" value="ARAC-FAMILY TRANSCRIPTIONAL REGULATOR"/>
    <property type="match status" value="1"/>
</dbReference>
<dbReference type="Pfam" id="PF12833">
    <property type="entry name" value="HTH_18"/>
    <property type="match status" value="1"/>
</dbReference>
<evidence type="ECO:0000313" key="7">
    <source>
        <dbReference type="EMBL" id="PKR58273.1"/>
    </source>
</evidence>
<feature type="transmembrane region" description="Helical" evidence="5">
    <location>
        <begin position="181"/>
        <end position="199"/>
    </location>
</feature>
<comment type="caution">
    <text evidence="7">The sequence shown here is derived from an EMBL/GenBank/DDBJ whole genome shotgun (WGS) entry which is preliminary data.</text>
</comment>
<feature type="transmembrane region" description="Helical" evidence="5">
    <location>
        <begin position="148"/>
        <end position="175"/>
    </location>
</feature>
<dbReference type="Proteomes" id="UP000233332">
    <property type="component" value="Unassembled WGS sequence"/>
</dbReference>
<keyword evidence="5" id="KW-0812">Transmembrane</keyword>
<name>A0A2N3L606_9PROT</name>
<dbReference type="GO" id="GO:0043565">
    <property type="term" value="F:sequence-specific DNA binding"/>
    <property type="evidence" value="ECO:0007669"/>
    <property type="project" value="InterPro"/>
</dbReference>
<keyword evidence="5" id="KW-1133">Transmembrane helix</keyword>
<keyword evidence="3" id="KW-0804">Transcription</keyword>
<dbReference type="EMBL" id="NXGX01000004">
    <property type="protein sequence ID" value="PKR58273.1"/>
    <property type="molecule type" value="Genomic_DNA"/>
</dbReference>
<evidence type="ECO:0000256" key="4">
    <source>
        <dbReference type="SAM" id="MobiDB-lite"/>
    </source>
</evidence>
<feature type="transmembrane region" description="Helical" evidence="5">
    <location>
        <begin position="58"/>
        <end position="76"/>
    </location>
</feature>
<feature type="transmembrane region" description="Helical" evidence="5">
    <location>
        <begin position="30"/>
        <end position="52"/>
    </location>
</feature>
<dbReference type="SMART" id="SM00342">
    <property type="entry name" value="HTH_ARAC"/>
    <property type="match status" value="1"/>
</dbReference>
<evidence type="ECO:0000256" key="2">
    <source>
        <dbReference type="ARBA" id="ARBA00023125"/>
    </source>
</evidence>
<feature type="transmembrane region" description="Helical" evidence="5">
    <location>
        <begin position="6"/>
        <end position="23"/>
    </location>
</feature>
<evidence type="ECO:0000256" key="3">
    <source>
        <dbReference type="ARBA" id="ARBA00023163"/>
    </source>
</evidence>
<sequence length="356" mass="38673">MIVLPVPMVVALLLGFLFLRATLFTETPRLLAALLLACACQSVTVSVVQYYGVSELRLLQPITASLIPALAWVAFLEGAIRSQPKSRDLLHFLIPIVMACAVLAIPVTIDALLAVIFVGYGVAILVMLHRHSDDLANTRLASGHFPAVIWRIIAIALIASAISDICITLALSYGYRGAPGLILSVFSSVALLMIGFLCLSPDIVTEPVEGDGDEYDAPSNAPGLHRQENAPHKTNEDVPVHAIMEQLEALVIGKKLYLDPDLTLARLARRLGFPLKQVSTAINLVTGENVSRYINKLRIEHACRELETGQNVTTAMLASGFNTKSNFNREFLRITGSTPTKWQSHSTVTQQTSISQ</sequence>
<feature type="transmembrane region" description="Helical" evidence="5">
    <location>
        <begin position="111"/>
        <end position="128"/>
    </location>
</feature>
<evidence type="ECO:0000313" key="8">
    <source>
        <dbReference type="Proteomes" id="UP000233332"/>
    </source>
</evidence>
<feature type="transmembrane region" description="Helical" evidence="5">
    <location>
        <begin position="88"/>
        <end position="105"/>
    </location>
</feature>
<keyword evidence="5" id="KW-0472">Membrane</keyword>
<gene>
    <name evidence="7" type="ORF">COO92_11015</name>
</gene>
<dbReference type="PROSITE" id="PS01124">
    <property type="entry name" value="HTH_ARAC_FAMILY_2"/>
    <property type="match status" value="1"/>
</dbReference>
<keyword evidence="1" id="KW-0805">Transcription regulation</keyword>
<protein>
    <submittedName>
        <fullName evidence="7">AraC family transcriptional regulator</fullName>
    </submittedName>
</protein>
<dbReference type="RefSeq" id="WP_101302091.1">
    <property type="nucleotide sequence ID" value="NZ_NXGX01000004.1"/>
</dbReference>
<feature type="region of interest" description="Disordered" evidence="4">
    <location>
        <begin position="210"/>
        <end position="231"/>
    </location>
</feature>
<evidence type="ECO:0000256" key="1">
    <source>
        <dbReference type="ARBA" id="ARBA00023015"/>
    </source>
</evidence>
<reference evidence="7 8" key="1">
    <citation type="submission" date="2017-09" db="EMBL/GenBank/DDBJ databases">
        <title>Biodiversity and function of Thalassospira species in the particle-attached aromatic-hydrocarbon-degrading consortia from the surface seawater of the China South Sea.</title>
        <authorList>
            <person name="Dong C."/>
            <person name="Lai Q."/>
            <person name="Shao Z."/>
        </authorList>
    </citation>
    <scope>NUCLEOTIDE SEQUENCE [LARGE SCALE GENOMIC DNA]</scope>
    <source>
        <strain evidence="7 8">139Z-12</strain>
    </source>
</reference>
<dbReference type="InterPro" id="IPR009057">
    <property type="entry name" value="Homeodomain-like_sf"/>
</dbReference>
<keyword evidence="2" id="KW-0238">DNA-binding</keyword>
<dbReference type="PANTHER" id="PTHR43280">
    <property type="entry name" value="ARAC-FAMILY TRANSCRIPTIONAL REGULATOR"/>
    <property type="match status" value="1"/>
</dbReference>